<keyword evidence="7" id="KW-1185">Reference proteome</keyword>
<feature type="transmembrane region" description="Helical" evidence="5">
    <location>
        <begin position="219"/>
        <end position="241"/>
    </location>
</feature>
<dbReference type="WBParaSite" id="Pan_g8757.t1">
    <property type="protein sequence ID" value="Pan_g8757.t1"/>
    <property type="gene ID" value="Pan_g8757"/>
</dbReference>
<dbReference type="InterPro" id="IPR013057">
    <property type="entry name" value="AA_transpt_TM"/>
</dbReference>
<accession>A0A7E4WA27</accession>
<name>A0A7E4WA27_PANRE</name>
<organism evidence="7 8">
    <name type="scientific">Panagrellus redivivus</name>
    <name type="common">Microworm</name>
    <dbReference type="NCBI Taxonomy" id="6233"/>
    <lineage>
        <taxon>Eukaryota</taxon>
        <taxon>Metazoa</taxon>
        <taxon>Ecdysozoa</taxon>
        <taxon>Nematoda</taxon>
        <taxon>Chromadorea</taxon>
        <taxon>Rhabditida</taxon>
        <taxon>Tylenchina</taxon>
        <taxon>Panagrolaimomorpha</taxon>
        <taxon>Panagrolaimoidea</taxon>
        <taxon>Panagrolaimidae</taxon>
        <taxon>Panagrellus</taxon>
    </lineage>
</organism>
<feature type="transmembrane region" description="Helical" evidence="5">
    <location>
        <begin position="403"/>
        <end position="427"/>
    </location>
</feature>
<dbReference type="PANTHER" id="PTHR22950:SF349">
    <property type="entry name" value="AMINO ACID TRANSPORTER TRANSMEMBRANE DOMAIN-CONTAINING PROTEIN"/>
    <property type="match status" value="1"/>
</dbReference>
<comment type="subcellular location">
    <subcellularLocation>
        <location evidence="1">Membrane</location>
        <topology evidence="1">Multi-pass membrane protein</topology>
    </subcellularLocation>
</comment>
<feature type="transmembrane region" description="Helical" evidence="5">
    <location>
        <begin position="157"/>
        <end position="176"/>
    </location>
</feature>
<dbReference type="GO" id="GO:0015179">
    <property type="term" value="F:L-amino acid transmembrane transporter activity"/>
    <property type="evidence" value="ECO:0007669"/>
    <property type="project" value="TreeGrafter"/>
</dbReference>
<evidence type="ECO:0000313" key="8">
    <source>
        <dbReference type="WBParaSite" id="Pan_g8757.t1"/>
    </source>
</evidence>
<dbReference type="AlphaFoldDB" id="A0A7E4WA27"/>
<dbReference type="PANTHER" id="PTHR22950">
    <property type="entry name" value="AMINO ACID TRANSPORTER"/>
    <property type="match status" value="1"/>
</dbReference>
<reference evidence="7" key="1">
    <citation type="journal article" date="2013" name="Genetics">
        <title>The draft genome and transcriptome of Panagrellus redivivus are shaped by the harsh demands of a free-living lifestyle.</title>
        <authorList>
            <person name="Srinivasan J."/>
            <person name="Dillman A.R."/>
            <person name="Macchietto M.G."/>
            <person name="Heikkinen L."/>
            <person name="Lakso M."/>
            <person name="Fracchia K.M."/>
            <person name="Antoshechkin I."/>
            <person name="Mortazavi A."/>
            <person name="Wong G."/>
            <person name="Sternberg P.W."/>
        </authorList>
    </citation>
    <scope>NUCLEOTIDE SEQUENCE [LARGE SCALE GENOMIC DNA]</scope>
    <source>
        <strain evidence="7">MT8872</strain>
    </source>
</reference>
<evidence type="ECO:0000313" key="7">
    <source>
        <dbReference type="Proteomes" id="UP000492821"/>
    </source>
</evidence>
<keyword evidence="4 5" id="KW-0472">Membrane</keyword>
<dbReference type="GO" id="GO:0005774">
    <property type="term" value="C:vacuolar membrane"/>
    <property type="evidence" value="ECO:0007669"/>
    <property type="project" value="TreeGrafter"/>
</dbReference>
<feature type="transmembrane region" description="Helical" evidence="5">
    <location>
        <begin position="196"/>
        <end position="212"/>
    </location>
</feature>
<keyword evidence="3 5" id="KW-1133">Transmembrane helix</keyword>
<feature type="transmembrane region" description="Helical" evidence="5">
    <location>
        <begin position="439"/>
        <end position="461"/>
    </location>
</feature>
<feature type="domain" description="Amino acid transporter transmembrane" evidence="6">
    <location>
        <begin position="67"/>
        <end position="459"/>
    </location>
</feature>
<evidence type="ECO:0000256" key="5">
    <source>
        <dbReference type="SAM" id="Phobius"/>
    </source>
</evidence>
<evidence type="ECO:0000256" key="3">
    <source>
        <dbReference type="ARBA" id="ARBA00022989"/>
    </source>
</evidence>
<protein>
    <submittedName>
        <fullName evidence="8">Aa_trans domain-containing protein</fullName>
    </submittedName>
</protein>
<keyword evidence="2 5" id="KW-0812">Transmembrane</keyword>
<sequence>MINDEAMSLSTDDPRVENAVRNLRANSIETVDGAIAPGVGGGLPAHNEESHLFSDRAATANTIGPEVAFIHMIKAMLGTGLLSLPLAFKHSGLYLGLILLVVICVVCLYCMRLVVFAAHFVCRRNGREVIDYANIMRGAIEAGPAWISHRGYFFKQLINVNMFIAQLGFCCVYFVFIADNLQDFFVQTVNFHIPKSVWMLLIAFPILGICSIRKLSVLAPFAMAANFIYLCAVAIVVYFFFTHLQPVTNVTKFGSIRDLPLFFGTVMFAFEGVCVIMPLENRMERPQVFIAWNGVLNSSCLVVLTIFAVVGFYGYLAVGDAVADTVTLNLPNTLFYQLLKIMFVLCVMVSYPLQFYVPMERIEKYITRKAPAEKHIRYIYAARFGIVIATLCIAELVPHLALFIALIGAVACTSLALLFPPIIDLLVCYAQNRLTPQVWLINGFMLLFAVIGFITGTYSALSDIVATF</sequence>
<evidence type="ECO:0000256" key="2">
    <source>
        <dbReference type="ARBA" id="ARBA00022692"/>
    </source>
</evidence>
<dbReference type="Pfam" id="PF01490">
    <property type="entry name" value="Aa_trans"/>
    <property type="match status" value="1"/>
</dbReference>
<evidence type="ECO:0000259" key="6">
    <source>
        <dbReference type="Pfam" id="PF01490"/>
    </source>
</evidence>
<feature type="transmembrane region" description="Helical" evidence="5">
    <location>
        <begin position="261"/>
        <end position="279"/>
    </location>
</feature>
<feature type="transmembrane region" description="Helical" evidence="5">
    <location>
        <begin position="94"/>
        <end position="118"/>
    </location>
</feature>
<reference evidence="8" key="2">
    <citation type="submission" date="2020-10" db="UniProtKB">
        <authorList>
            <consortium name="WormBaseParasite"/>
        </authorList>
    </citation>
    <scope>IDENTIFICATION</scope>
</reference>
<feature type="transmembrane region" description="Helical" evidence="5">
    <location>
        <begin position="378"/>
        <end position="397"/>
    </location>
</feature>
<dbReference type="Proteomes" id="UP000492821">
    <property type="component" value="Unassembled WGS sequence"/>
</dbReference>
<evidence type="ECO:0000256" key="1">
    <source>
        <dbReference type="ARBA" id="ARBA00004141"/>
    </source>
</evidence>
<feature type="transmembrane region" description="Helical" evidence="5">
    <location>
        <begin position="335"/>
        <end position="357"/>
    </location>
</feature>
<feature type="transmembrane region" description="Helical" evidence="5">
    <location>
        <begin position="291"/>
        <end position="315"/>
    </location>
</feature>
<evidence type="ECO:0000256" key="4">
    <source>
        <dbReference type="ARBA" id="ARBA00023136"/>
    </source>
</evidence>
<proteinExistence type="predicted"/>